<evidence type="ECO:0000313" key="1">
    <source>
        <dbReference type="EMBL" id="KAL3671329.1"/>
    </source>
</evidence>
<sequence>MGKADIRGDRSAIMAEKNCVVQPFGSDYNLTLVKDDGQSDDKGCFRRFVRLPFAQLLSNIGSEIAFQLPLQSLSSFATMFAEMDRQWISCHMTSLLRPGGSVHQGG</sequence>
<organism evidence="1 2">
    <name type="scientific">Phytophthora oleae</name>
    <dbReference type="NCBI Taxonomy" id="2107226"/>
    <lineage>
        <taxon>Eukaryota</taxon>
        <taxon>Sar</taxon>
        <taxon>Stramenopiles</taxon>
        <taxon>Oomycota</taxon>
        <taxon>Peronosporomycetes</taxon>
        <taxon>Peronosporales</taxon>
        <taxon>Peronosporaceae</taxon>
        <taxon>Phytophthora</taxon>
    </lineage>
</organism>
<reference evidence="1 2" key="1">
    <citation type="submission" date="2024-09" db="EMBL/GenBank/DDBJ databases">
        <title>Genome sequencing and assembly of Phytophthora oleae, isolate VK10A, causative agent of rot of olive drupes.</title>
        <authorList>
            <person name="Conti Taguali S."/>
            <person name="Riolo M."/>
            <person name="La Spada F."/>
            <person name="Cacciola S.O."/>
            <person name="Dionisio G."/>
        </authorList>
    </citation>
    <scope>NUCLEOTIDE SEQUENCE [LARGE SCALE GENOMIC DNA]</scope>
    <source>
        <strain evidence="1 2">VK10A</strain>
    </source>
</reference>
<gene>
    <name evidence="1" type="ORF">V7S43_003259</name>
</gene>
<keyword evidence="2" id="KW-1185">Reference proteome</keyword>
<protein>
    <submittedName>
        <fullName evidence="1">Uncharacterized protein</fullName>
    </submittedName>
</protein>
<dbReference type="EMBL" id="JBIMZQ010000005">
    <property type="protein sequence ID" value="KAL3671329.1"/>
    <property type="molecule type" value="Genomic_DNA"/>
</dbReference>
<dbReference type="Proteomes" id="UP001632037">
    <property type="component" value="Unassembled WGS sequence"/>
</dbReference>
<comment type="caution">
    <text evidence="1">The sequence shown here is derived from an EMBL/GenBank/DDBJ whole genome shotgun (WGS) entry which is preliminary data.</text>
</comment>
<accession>A0ABD3G2A9</accession>
<evidence type="ECO:0000313" key="2">
    <source>
        <dbReference type="Proteomes" id="UP001632037"/>
    </source>
</evidence>
<name>A0ABD3G2A9_9STRA</name>
<proteinExistence type="predicted"/>
<dbReference type="AlphaFoldDB" id="A0ABD3G2A9"/>